<dbReference type="GO" id="GO:0009887">
    <property type="term" value="P:animal organ morphogenesis"/>
    <property type="evidence" value="ECO:0007669"/>
    <property type="project" value="TreeGrafter"/>
</dbReference>
<evidence type="ECO:0000256" key="6">
    <source>
        <dbReference type="ARBA" id="ARBA00023180"/>
    </source>
</evidence>
<keyword evidence="11" id="KW-1185">Reference proteome</keyword>
<feature type="disulfide bond" evidence="8">
    <location>
        <begin position="66"/>
        <end position="75"/>
    </location>
</feature>
<keyword evidence="7 8" id="KW-0424">Laminin EGF-like domain</keyword>
<reference evidence="10 11" key="1">
    <citation type="submission" date="2019-09" db="EMBL/GenBank/DDBJ databases">
        <title>Bird 10,000 Genomes (B10K) Project - Family phase.</title>
        <authorList>
            <person name="Zhang G."/>
        </authorList>
    </citation>
    <scope>NUCLEOTIDE SEQUENCE [LARGE SCALE GENOMIC DNA]</scope>
    <source>
        <strain evidence="10">B10K-DU-004-15</strain>
        <tissue evidence="10">Mixed tissue sample</tissue>
    </source>
</reference>
<organism evidence="10 11">
    <name type="scientific">Neopipo cinnamomea</name>
    <dbReference type="NCBI Taxonomy" id="456388"/>
    <lineage>
        <taxon>Eukaryota</taxon>
        <taxon>Metazoa</taxon>
        <taxon>Chordata</taxon>
        <taxon>Craniata</taxon>
        <taxon>Vertebrata</taxon>
        <taxon>Euteleostomi</taxon>
        <taxon>Archelosauria</taxon>
        <taxon>Archosauria</taxon>
        <taxon>Dinosauria</taxon>
        <taxon>Saurischia</taxon>
        <taxon>Theropoda</taxon>
        <taxon>Coelurosauria</taxon>
        <taxon>Aves</taxon>
        <taxon>Neognathae</taxon>
        <taxon>Neoaves</taxon>
        <taxon>Telluraves</taxon>
        <taxon>Australaves</taxon>
        <taxon>Passeriformes</taxon>
        <taxon>Tyrannidae</taxon>
        <taxon>Neopipo</taxon>
    </lineage>
</organism>
<feature type="non-terminal residue" evidence="10">
    <location>
        <position position="1"/>
    </location>
</feature>
<dbReference type="Gene3D" id="2.10.25.10">
    <property type="entry name" value="Laminin"/>
    <property type="match status" value="3"/>
</dbReference>
<feature type="domain" description="Laminin EGF-like" evidence="9">
    <location>
        <begin position="96"/>
        <end position="140"/>
    </location>
</feature>
<feature type="disulfide bond" evidence="8">
    <location>
        <begin position="119"/>
        <end position="128"/>
    </location>
</feature>
<keyword evidence="2" id="KW-0964">Secreted</keyword>
<proteinExistence type="predicted"/>
<evidence type="ECO:0000256" key="3">
    <source>
        <dbReference type="ARBA" id="ARBA00022729"/>
    </source>
</evidence>
<dbReference type="SMART" id="SM00180">
    <property type="entry name" value="EGF_Lam"/>
    <property type="match status" value="3"/>
</dbReference>
<evidence type="ECO:0000256" key="8">
    <source>
        <dbReference type="PROSITE-ProRule" id="PRU00460"/>
    </source>
</evidence>
<evidence type="ECO:0000313" key="11">
    <source>
        <dbReference type="Proteomes" id="UP000556200"/>
    </source>
</evidence>
<evidence type="ECO:0000256" key="2">
    <source>
        <dbReference type="ARBA" id="ARBA00022525"/>
    </source>
</evidence>
<dbReference type="GO" id="GO:0009888">
    <property type="term" value="P:tissue development"/>
    <property type="evidence" value="ECO:0007669"/>
    <property type="project" value="TreeGrafter"/>
</dbReference>
<dbReference type="Proteomes" id="UP000556200">
    <property type="component" value="Unassembled WGS sequence"/>
</dbReference>
<comment type="caution">
    <text evidence="8">Lacks conserved residue(s) required for the propagation of feature annotation.</text>
</comment>
<evidence type="ECO:0000259" key="9">
    <source>
        <dbReference type="PROSITE" id="PS50027"/>
    </source>
</evidence>
<gene>
    <name evidence="10" type="primary">Ush2a_1</name>
    <name evidence="10" type="ORF">NEOCIN_R15588</name>
</gene>
<evidence type="ECO:0000313" key="10">
    <source>
        <dbReference type="EMBL" id="NWQ70618.1"/>
    </source>
</evidence>
<dbReference type="SUPFAM" id="SSF57196">
    <property type="entry name" value="EGF/Laminin"/>
    <property type="match status" value="3"/>
</dbReference>
<keyword evidence="6" id="KW-0325">Glycoprotein</keyword>
<evidence type="ECO:0000256" key="4">
    <source>
        <dbReference type="ARBA" id="ARBA00022737"/>
    </source>
</evidence>
<dbReference type="PRINTS" id="PR00011">
    <property type="entry name" value="EGFLAMININ"/>
</dbReference>
<sequence length="140" mass="14913">HGSVNQFCNPLSGQCNCKERVKGLHCDTCMDNFYGLDVTGCKACECNAAGSFSGTVCDARTGQCACKPNIGGRQCDQCLDGYRKVQKDHSFVCLPCNCDKAGTVNGSLRCDKSTGQCPCKAGVTGPQCSQCMLHTYNLSM</sequence>
<feature type="disulfide bond" evidence="8">
    <location>
        <begin position="17"/>
        <end position="26"/>
    </location>
</feature>
<dbReference type="AlphaFoldDB" id="A0A7K4RBB3"/>
<comment type="caution">
    <text evidence="10">The sequence shown here is derived from an EMBL/GenBank/DDBJ whole genome shotgun (WGS) entry which is preliminary data.</text>
</comment>
<protein>
    <submittedName>
        <fullName evidence="10">USH2A protein</fullName>
    </submittedName>
</protein>
<dbReference type="Pfam" id="PF00053">
    <property type="entry name" value="EGF_laminin"/>
    <property type="match status" value="3"/>
</dbReference>
<dbReference type="PANTHER" id="PTHR10574:SF406">
    <property type="entry name" value="LAMININ SUBUNIT ALPHA 5"/>
    <property type="match status" value="1"/>
</dbReference>
<dbReference type="EMBL" id="VYZA01001532">
    <property type="protein sequence ID" value="NWQ70618.1"/>
    <property type="molecule type" value="Genomic_DNA"/>
</dbReference>
<dbReference type="FunFam" id="2.10.25.10:FF:000090">
    <property type="entry name" value="laminin subunit alpha"/>
    <property type="match status" value="2"/>
</dbReference>
<feature type="domain" description="Laminin EGF-like" evidence="9">
    <location>
        <begin position="1"/>
        <end position="43"/>
    </location>
</feature>
<dbReference type="InterPro" id="IPR050440">
    <property type="entry name" value="Laminin/Netrin_ECM"/>
</dbReference>
<keyword evidence="4" id="KW-0677">Repeat</keyword>
<dbReference type="PROSITE" id="PS50027">
    <property type="entry name" value="EGF_LAM_2"/>
    <property type="match status" value="3"/>
</dbReference>
<dbReference type="CDD" id="cd00055">
    <property type="entry name" value="EGF_Lam"/>
    <property type="match status" value="3"/>
</dbReference>
<evidence type="ECO:0000256" key="5">
    <source>
        <dbReference type="ARBA" id="ARBA00023157"/>
    </source>
</evidence>
<feature type="non-terminal residue" evidence="10">
    <location>
        <position position="140"/>
    </location>
</feature>
<feature type="domain" description="Laminin EGF-like" evidence="9">
    <location>
        <begin position="44"/>
        <end position="95"/>
    </location>
</feature>
<evidence type="ECO:0000256" key="7">
    <source>
        <dbReference type="ARBA" id="ARBA00023292"/>
    </source>
</evidence>
<evidence type="ECO:0000256" key="1">
    <source>
        <dbReference type="ARBA" id="ARBA00004613"/>
    </source>
</evidence>
<keyword evidence="3" id="KW-0732">Signal</keyword>
<dbReference type="PROSITE" id="PS01248">
    <property type="entry name" value="EGF_LAM_1"/>
    <property type="match status" value="1"/>
</dbReference>
<dbReference type="GO" id="GO:0005576">
    <property type="term" value="C:extracellular region"/>
    <property type="evidence" value="ECO:0007669"/>
    <property type="project" value="UniProtKB-SubCell"/>
</dbReference>
<dbReference type="InterPro" id="IPR002049">
    <property type="entry name" value="LE_dom"/>
</dbReference>
<keyword evidence="5 8" id="KW-1015">Disulfide bond</keyword>
<comment type="subcellular location">
    <subcellularLocation>
        <location evidence="1">Secreted</location>
    </subcellularLocation>
</comment>
<accession>A0A7K4RBB3</accession>
<name>A0A7K4RBB3_9TYRA</name>
<dbReference type="PANTHER" id="PTHR10574">
    <property type="entry name" value="NETRIN/LAMININ-RELATED"/>
    <property type="match status" value="1"/>
</dbReference>
<dbReference type="FunFam" id="2.10.25.10:FF:000094">
    <property type="entry name" value="Laminin subunit alpha-2"/>
    <property type="match status" value="1"/>
</dbReference>